<sequence>MVNKNEIFRLFICCMLFFALFLFQTPRYSAASFSDSVSVDAGIELTLGNVKLEDASSDLRQSVSLSADSPEQTLLTTTLRNAGSLDGKIGYRLDGSIPNTVAAGVTLALYEGDEYVADLELGKDSFIEKGGEPVVIEPGSQKNYSVKVKSAMMPDATENFELSIAFSLTQTNASDPKQMFHDEAQFDPIAIVLEAENLIPGWPLDSDPRWKFDSKTGVRYINELETEIMYYGETKDGTRIKNLDDLSIYIDYSKSNQKWNFKQISKLDPPFNVKEEWSDGKVRVDVSLDADVNQYMHSTTISDYDYDMKFQFQSNNNKVLTFKGSLFAKRLLLTTDNADYHNNAEYRKDVLPIYTSKQDSVMRLAYIQNNTYSPLASLSESPLQLSAYRIRFEAQKADAMIAKVDKSTNSFKVKVADFVSDLDEIKRLTIFITGTSGEELKIERNVKALPIDPYMQIPTDWYDIGGNNQVKISSQELNIPVLKKPQGNTIYYVSDEGNPPVLYLMNTGNHYFDFRFPGQAEMINGLRISEIVYSPNLKIMKVTFSFESINLPDGFNFSLSNGINDIISGSYYKFNFIRNGQNLGVMANTLSASESLQTSQTPLQSEPEAAQSASVETTDEGDLLEAAPEEAVSQDEAVGVLSESTVPESGTQSD</sequence>
<reference evidence="2 4" key="1">
    <citation type="submission" date="2016-02" db="EMBL/GenBank/DDBJ databases">
        <authorList>
            <person name="Wen L."/>
            <person name="He K."/>
            <person name="Yang H."/>
        </authorList>
    </citation>
    <scope>NUCLEOTIDE SEQUENCE [LARGE SCALE GENOMIC DNA]</scope>
    <source>
        <strain evidence="2">Trichococcus_R210</strain>
    </source>
</reference>
<evidence type="ECO:0000256" key="1">
    <source>
        <dbReference type="SAM" id="MobiDB-lite"/>
    </source>
</evidence>
<gene>
    <name evidence="3" type="ORF">SAMN05216375_10264</name>
    <name evidence="2" type="ORF">TR210_588</name>
</gene>
<organism evidence="2 4">
    <name type="scientific">Trichococcus ilyis</name>
    <dbReference type="NCBI Taxonomy" id="640938"/>
    <lineage>
        <taxon>Bacteria</taxon>
        <taxon>Bacillati</taxon>
        <taxon>Bacillota</taxon>
        <taxon>Bacilli</taxon>
        <taxon>Lactobacillales</taxon>
        <taxon>Carnobacteriaceae</taxon>
        <taxon>Trichococcus</taxon>
    </lineage>
</organism>
<dbReference type="RefSeq" id="WP_068621406.1">
    <property type="nucleotide sequence ID" value="NZ_FJNB01000003.1"/>
</dbReference>
<feature type="compositionally biased region" description="Polar residues" evidence="1">
    <location>
        <begin position="642"/>
        <end position="654"/>
    </location>
</feature>
<evidence type="ECO:0000313" key="2">
    <source>
        <dbReference type="EMBL" id="CZQ87213.1"/>
    </source>
</evidence>
<name>A0A143YET5_9LACT</name>
<dbReference type="OrthoDB" id="9809066at2"/>
<feature type="region of interest" description="Disordered" evidence="1">
    <location>
        <begin position="596"/>
        <end position="654"/>
    </location>
</feature>
<dbReference type="Proteomes" id="UP000076878">
    <property type="component" value="Unassembled WGS sequence"/>
</dbReference>
<proteinExistence type="predicted"/>
<keyword evidence="5" id="KW-1185">Reference proteome</keyword>
<evidence type="ECO:0000313" key="3">
    <source>
        <dbReference type="EMBL" id="SEI64025.1"/>
    </source>
</evidence>
<dbReference type="EMBL" id="FJNB01000003">
    <property type="protein sequence ID" value="CZQ87213.1"/>
    <property type="molecule type" value="Genomic_DNA"/>
</dbReference>
<dbReference type="AlphaFoldDB" id="A0A143YET5"/>
<reference evidence="3 5" key="2">
    <citation type="submission" date="2016-10" db="EMBL/GenBank/DDBJ databases">
        <authorList>
            <person name="Varghese N."/>
            <person name="Submissions S."/>
        </authorList>
    </citation>
    <scope>NUCLEOTIDE SEQUENCE [LARGE SCALE GENOMIC DNA]</scope>
    <source>
        <strain evidence="3 5">DSM 22150</strain>
    </source>
</reference>
<evidence type="ECO:0000313" key="5">
    <source>
        <dbReference type="Proteomes" id="UP000199280"/>
    </source>
</evidence>
<accession>A0A143YET5</accession>
<evidence type="ECO:0000313" key="4">
    <source>
        <dbReference type="Proteomes" id="UP000076878"/>
    </source>
</evidence>
<protein>
    <submittedName>
        <fullName evidence="2">Uncharacterized protein</fullName>
    </submittedName>
</protein>
<dbReference type="Proteomes" id="UP000199280">
    <property type="component" value="Unassembled WGS sequence"/>
</dbReference>
<dbReference type="EMBL" id="FNYT01000002">
    <property type="protein sequence ID" value="SEI64025.1"/>
    <property type="molecule type" value="Genomic_DNA"/>
</dbReference>